<feature type="domain" description="FAD/NAD(P)-binding" evidence="8">
    <location>
        <begin position="6"/>
        <end position="328"/>
    </location>
</feature>
<dbReference type="Gene3D" id="3.50.50.60">
    <property type="entry name" value="FAD/NAD(P)-binding domain"/>
    <property type="match status" value="2"/>
</dbReference>
<dbReference type="InParanoid" id="A0A259U1N1"/>
<keyword evidence="3 5" id="KW-0274">FAD</keyword>
<evidence type="ECO:0000256" key="1">
    <source>
        <dbReference type="ARBA" id="ARBA00007532"/>
    </source>
</evidence>
<comment type="similarity">
    <text evidence="1">Belongs to the class-I pyridine nucleotide-disulfide oxidoreductase family.</text>
</comment>
<dbReference type="GO" id="GO:0050660">
    <property type="term" value="F:flavin adenine dinucleotide binding"/>
    <property type="evidence" value="ECO:0007669"/>
    <property type="project" value="TreeGrafter"/>
</dbReference>
<sequence length="494" mass="53524">MAQYDFDYIVIGGGSAGLTAAGIAANAGVKTMMIERDRLGGDCTWTGCVPSKALLHAAHLAHHAREASAFGVDAEVSVRFGDIMRHVHALREEVYEDADDPAIYEGFGIEVVHGDARFINPHTIEITPEASGGDHHKRRVTSRMFVICSGGRAAPPPIKGLDAVDYLTNETLFEITEQPEHLAIVGAGPIGIEMGQAFNRLGTQVTIVDNADRILGRDDPDHADTLRQRLEEEGVRFVFGAKVERVEAADASGVRLHLGGGDTLEADRLLIATGRKPNIETLNLGDAGIEYTKKGITVDDRCRTSQGHIWAAGDCTGEYQLTHMSEHMAKVATTNAILKIPSSIDRAGVPWTTFSDPELAHLGASEEELQERGESYVTYDFPYTKVDRGITEGKTIGSIKVFATEWRGKILGASVLGERAGELMQIFAVAMKAGTSLQTISDTIFAYPTYALGARRAADQWYVQKQFPVAIKALQTVLGYRGTVPPPPDPDRVM</sequence>
<dbReference type="AlphaFoldDB" id="A0A259U1N1"/>
<evidence type="ECO:0000313" key="9">
    <source>
        <dbReference type="EMBL" id="OZC03899.1"/>
    </source>
</evidence>
<dbReference type="InterPro" id="IPR036188">
    <property type="entry name" value="FAD/NAD-bd_sf"/>
</dbReference>
<comment type="cofactor">
    <cofactor evidence="5">
        <name>FAD</name>
        <dbReference type="ChEBI" id="CHEBI:57692"/>
    </cofactor>
    <text evidence="5">Binds 1 FAD per subunit.</text>
</comment>
<dbReference type="InterPro" id="IPR016156">
    <property type="entry name" value="FAD/NAD-linked_Rdtase_dimer_sf"/>
</dbReference>
<dbReference type="RefSeq" id="WP_094549778.1">
    <property type="nucleotide sequence ID" value="NZ_MQWB01000001.1"/>
</dbReference>
<protein>
    <submittedName>
        <fullName evidence="9">Mercuric reductase</fullName>
    </submittedName>
</protein>
<dbReference type="FunFam" id="3.30.390.30:FF:000001">
    <property type="entry name" value="Dihydrolipoyl dehydrogenase"/>
    <property type="match status" value="1"/>
</dbReference>
<dbReference type="PANTHER" id="PTHR43014">
    <property type="entry name" value="MERCURIC REDUCTASE"/>
    <property type="match status" value="1"/>
</dbReference>
<feature type="binding site" evidence="5">
    <location>
        <position position="314"/>
    </location>
    <ligand>
        <name>FAD</name>
        <dbReference type="ChEBI" id="CHEBI:57692"/>
    </ligand>
</feature>
<feature type="binding site" evidence="5">
    <location>
        <position position="274"/>
    </location>
    <ligand>
        <name>NAD(+)</name>
        <dbReference type="ChEBI" id="CHEBI:57540"/>
    </ligand>
</feature>
<dbReference type="Pfam" id="PF02852">
    <property type="entry name" value="Pyr_redox_dim"/>
    <property type="match status" value="1"/>
</dbReference>
<dbReference type="OrthoDB" id="9800167at2"/>
<keyword evidence="10" id="KW-1185">Reference proteome</keyword>
<organism evidence="9 10">
    <name type="scientific">Rubricoccus marinus</name>
    <dbReference type="NCBI Taxonomy" id="716817"/>
    <lineage>
        <taxon>Bacteria</taxon>
        <taxon>Pseudomonadati</taxon>
        <taxon>Rhodothermota</taxon>
        <taxon>Rhodothermia</taxon>
        <taxon>Rhodothermales</taxon>
        <taxon>Rubricoccaceae</taxon>
        <taxon>Rubricoccus</taxon>
    </lineage>
</organism>
<dbReference type="SUPFAM" id="SSF55424">
    <property type="entry name" value="FAD/NAD-linked reductases, dimerisation (C-terminal) domain"/>
    <property type="match status" value="1"/>
</dbReference>
<name>A0A259U1N1_9BACT</name>
<evidence type="ECO:0000313" key="10">
    <source>
        <dbReference type="Proteomes" id="UP000216446"/>
    </source>
</evidence>
<evidence type="ECO:0000256" key="5">
    <source>
        <dbReference type="PIRSR" id="PIRSR000350-3"/>
    </source>
</evidence>
<reference evidence="9 10" key="1">
    <citation type="submission" date="2016-11" db="EMBL/GenBank/DDBJ databases">
        <title>Study of marine rhodopsin-containing bacteria.</title>
        <authorList>
            <person name="Yoshizawa S."/>
            <person name="Kumagai Y."/>
            <person name="Kogure K."/>
        </authorList>
    </citation>
    <scope>NUCLEOTIDE SEQUENCE [LARGE SCALE GENOMIC DNA]</scope>
    <source>
        <strain evidence="9 10">SG-29</strain>
    </source>
</reference>
<dbReference type="PRINTS" id="PR00411">
    <property type="entry name" value="PNDRDTASEI"/>
</dbReference>
<dbReference type="Pfam" id="PF07992">
    <property type="entry name" value="Pyr_redox_2"/>
    <property type="match status" value="1"/>
</dbReference>
<keyword evidence="2" id="KW-0285">Flavoprotein</keyword>
<dbReference type="SUPFAM" id="SSF51905">
    <property type="entry name" value="FAD/NAD(P)-binding domain"/>
    <property type="match status" value="1"/>
</dbReference>
<dbReference type="InterPro" id="IPR023753">
    <property type="entry name" value="FAD/NAD-binding_dom"/>
</dbReference>
<proteinExistence type="inferred from homology"/>
<keyword evidence="5" id="KW-0547">Nucleotide-binding</keyword>
<dbReference type="InterPro" id="IPR001100">
    <property type="entry name" value="Pyr_nuc-diS_OxRdtase"/>
</dbReference>
<evidence type="ECO:0000259" key="7">
    <source>
        <dbReference type="Pfam" id="PF02852"/>
    </source>
</evidence>
<dbReference type="PIRSF" id="PIRSF000350">
    <property type="entry name" value="Mercury_reductase_MerA"/>
    <property type="match status" value="1"/>
</dbReference>
<evidence type="ECO:0000256" key="4">
    <source>
        <dbReference type="ARBA" id="ARBA00023002"/>
    </source>
</evidence>
<dbReference type="InterPro" id="IPR004099">
    <property type="entry name" value="Pyr_nucl-diS_OxRdtase_dimer"/>
</dbReference>
<dbReference type="GO" id="GO:0003955">
    <property type="term" value="F:NAD(P)H dehydrogenase (quinone) activity"/>
    <property type="evidence" value="ECO:0007669"/>
    <property type="project" value="TreeGrafter"/>
</dbReference>
<keyword evidence="4" id="KW-0560">Oxidoreductase</keyword>
<feature type="binding site" evidence="5">
    <location>
        <position position="52"/>
    </location>
    <ligand>
        <name>FAD</name>
        <dbReference type="ChEBI" id="CHEBI:57692"/>
    </ligand>
</feature>
<evidence type="ECO:0000256" key="3">
    <source>
        <dbReference type="ARBA" id="ARBA00022827"/>
    </source>
</evidence>
<dbReference type="PANTHER" id="PTHR43014:SF2">
    <property type="entry name" value="MERCURIC REDUCTASE"/>
    <property type="match status" value="1"/>
</dbReference>
<gene>
    <name evidence="9" type="ORF">BSZ36_13430</name>
</gene>
<evidence type="ECO:0000259" key="8">
    <source>
        <dbReference type="Pfam" id="PF07992"/>
    </source>
</evidence>
<dbReference type="EMBL" id="MQWB01000001">
    <property type="protein sequence ID" value="OZC03899.1"/>
    <property type="molecule type" value="Genomic_DNA"/>
</dbReference>
<dbReference type="PRINTS" id="PR00368">
    <property type="entry name" value="FADPNR"/>
</dbReference>
<feature type="domain" description="Pyridine nucleotide-disulphide oxidoreductase dimerisation" evidence="7">
    <location>
        <begin position="349"/>
        <end position="451"/>
    </location>
</feature>
<dbReference type="Proteomes" id="UP000216446">
    <property type="component" value="Unassembled WGS sequence"/>
</dbReference>
<evidence type="ECO:0000256" key="6">
    <source>
        <dbReference type="PIRSR" id="PIRSR000350-4"/>
    </source>
</evidence>
<comment type="caution">
    <text evidence="9">The sequence shown here is derived from an EMBL/GenBank/DDBJ whole genome shotgun (WGS) entry which is preliminary data.</text>
</comment>
<evidence type="ECO:0000256" key="2">
    <source>
        <dbReference type="ARBA" id="ARBA00022630"/>
    </source>
</evidence>
<dbReference type="Gene3D" id="3.30.390.30">
    <property type="match status" value="1"/>
</dbReference>
<keyword evidence="5" id="KW-0520">NAD</keyword>
<feature type="binding site" evidence="5">
    <location>
        <begin position="186"/>
        <end position="193"/>
    </location>
    <ligand>
        <name>NAD(+)</name>
        <dbReference type="ChEBI" id="CHEBI:57540"/>
    </ligand>
</feature>
<feature type="disulfide bond" description="Redox-active" evidence="6">
    <location>
        <begin position="43"/>
        <end position="48"/>
    </location>
</feature>
<accession>A0A259U1N1</accession>